<evidence type="ECO:0000313" key="2">
    <source>
        <dbReference type="Proteomes" id="UP000503246"/>
    </source>
</evidence>
<accession>A0A6G8R986</accession>
<evidence type="ECO:0000313" key="1">
    <source>
        <dbReference type="EMBL" id="QIN97966.1"/>
    </source>
</evidence>
<name>A0A6G8R986_9CAUD</name>
<gene>
    <name evidence="1" type="ORF">pink_13</name>
</gene>
<proteinExistence type="predicted"/>
<reference evidence="2" key="1">
    <citation type="submission" date="2020-02" db="EMBL/GenBank/DDBJ databases">
        <authorList>
            <person name="Olsen N.S."/>
            <person name="Forero-Junco L."/>
            <person name="Kot W."/>
            <person name="Hansen L.H."/>
        </authorList>
    </citation>
    <scope>NUCLEOTIDE SEQUENCE [LARGE SCALE GENOMIC DNA]</scope>
</reference>
<protein>
    <submittedName>
        <fullName evidence="1">Uncharacterized protein</fullName>
    </submittedName>
</protein>
<dbReference type="Proteomes" id="UP000503246">
    <property type="component" value="Segment"/>
</dbReference>
<organism evidence="1 2">
    <name type="scientific">Salmonella phage pink</name>
    <dbReference type="NCBI Taxonomy" id="2713312"/>
    <lineage>
        <taxon>Viruses</taxon>
        <taxon>Duplodnaviria</taxon>
        <taxon>Heunggongvirae</taxon>
        <taxon>Uroviricota</taxon>
        <taxon>Caudoviricetes</taxon>
        <taxon>Sarkviridae</taxon>
        <taxon>Guernseyvirinae</taxon>
        <taxon>Jerseyvirus</taxon>
        <taxon>Jerseyvirus pink</taxon>
    </lineage>
</organism>
<sequence length="64" mass="7101">MTEETDYQSEALRMRSNNMDAIATAQVDAAGYGSGWLKVDEHGFLTRIDPRSIVITIKALNKAE</sequence>
<keyword evidence="2" id="KW-1185">Reference proteome</keyword>
<dbReference type="EMBL" id="MT074430">
    <property type="protein sequence ID" value="QIN97966.1"/>
    <property type="molecule type" value="Genomic_DNA"/>
</dbReference>